<gene>
    <name evidence="2" type="ORF">BWR22_07375</name>
</gene>
<evidence type="ECO:0000313" key="2">
    <source>
        <dbReference type="EMBL" id="APY00138.1"/>
    </source>
</evidence>
<dbReference type="AlphaFoldDB" id="A0AAC9LM56"/>
<sequence length="126" mass="14550">MYNSIRLVLILAICCLQFNCSSDDNGNAIDHSTHNVLIGEWLREDFNENTEYKLTFNPDNTVLNTFKITTEEGITSTAQIYNWSIENNLITIEDFANNENVTTSYELISNEIVILNNLSEYQFLRQ</sequence>
<feature type="domain" description="Lipocalin-like" evidence="1">
    <location>
        <begin position="40"/>
        <end position="114"/>
    </location>
</feature>
<evidence type="ECO:0000313" key="3">
    <source>
        <dbReference type="Proteomes" id="UP000187506"/>
    </source>
</evidence>
<proteinExistence type="predicted"/>
<dbReference type="RefSeq" id="WP_076733045.1">
    <property type="nucleotide sequence ID" value="NZ_CP019352.1"/>
</dbReference>
<dbReference type="Proteomes" id="UP000187506">
    <property type="component" value="Chromosome"/>
</dbReference>
<dbReference type="EMBL" id="CP019352">
    <property type="protein sequence ID" value="APY00138.1"/>
    <property type="molecule type" value="Genomic_DNA"/>
</dbReference>
<evidence type="ECO:0000259" key="1">
    <source>
        <dbReference type="Pfam" id="PF13648"/>
    </source>
</evidence>
<protein>
    <recommendedName>
        <fullName evidence="1">Lipocalin-like domain-containing protein</fullName>
    </recommendedName>
</protein>
<dbReference type="Pfam" id="PF13648">
    <property type="entry name" value="Lipocalin_4"/>
    <property type="match status" value="1"/>
</dbReference>
<dbReference type="KEGG" id="lvn:BWR22_07375"/>
<name>A0AAC9LM56_9FLAO</name>
<keyword evidence="3" id="KW-1185">Reference proteome</keyword>
<dbReference type="InterPro" id="IPR024311">
    <property type="entry name" value="Lipocalin-like"/>
</dbReference>
<accession>A0AAC9LM56</accession>
<reference evidence="2 3" key="1">
    <citation type="submission" date="2017-01" db="EMBL/GenBank/DDBJ databases">
        <title>Complete genome of Lacinutrix venerupis DOK2-8 isolated from seawater in Dokdo.</title>
        <authorList>
            <person name="Chi W.-J."/>
            <person name="Kim J.H."/>
        </authorList>
    </citation>
    <scope>NUCLEOTIDE SEQUENCE [LARGE SCALE GENOMIC DNA]</scope>
    <source>
        <strain evidence="2 3">DOK2-8</strain>
    </source>
</reference>
<organism evidence="2 3">
    <name type="scientific">Lacinutrix venerupis</name>
    <dbReference type="NCBI Taxonomy" id="1486034"/>
    <lineage>
        <taxon>Bacteria</taxon>
        <taxon>Pseudomonadati</taxon>
        <taxon>Bacteroidota</taxon>
        <taxon>Flavobacteriia</taxon>
        <taxon>Flavobacteriales</taxon>
        <taxon>Flavobacteriaceae</taxon>
        <taxon>Lacinutrix</taxon>
    </lineage>
</organism>